<dbReference type="EMBL" id="JAYKXP010000018">
    <property type="protein sequence ID" value="KAK7047893.1"/>
    <property type="molecule type" value="Genomic_DNA"/>
</dbReference>
<dbReference type="SUPFAM" id="SSF144000">
    <property type="entry name" value="Oxysterol-binding protein-like"/>
    <property type="match status" value="1"/>
</dbReference>
<feature type="compositionally biased region" description="Basic and acidic residues" evidence="3">
    <location>
        <begin position="1"/>
        <end position="18"/>
    </location>
</feature>
<feature type="region of interest" description="Disordered" evidence="3">
    <location>
        <begin position="164"/>
        <end position="215"/>
    </location>
</feature>
<feature type="compositionally biased region" description="Basic and acidic residues" evidence="3">
    <location>
        <begin position="546"/>
        <end position="566"/>
    </location>
</feature>
<dbReference type="Proteomes" id="UP001383192">
    <property type="component" value="Unassembled WGS sequence"/>
</dbReference>
<evidence type="ECO:0000256" key="3">
    <source>
        <dbReference type="SAM" id="MobiDB-lite"/>
    </source>
</evidence>
<feature type="region of interest" description="Disordered" evidence="3">
    <location>
        <begin position="1"/>
        <end position="35"/>
    </location>
</feature>
<feature type="compositionally biased region" description="Low complexity" evidence="3">
    <location>
        <begin position="182"/>
        <end position="195"/>
    </location>
</feature>
<evidence type="ECO:0008006" key="6">
    <source>
        <dbReference type="Google" id="ProtNLM"/>
    </source>
</evidence>
<evidence type="ECO:0000256" key="1">
    <source>
        <dbReference type="ARBA" id="ARBA00008842"/>
    </source>
</evidence>
<keyword evidence="5" id="KW-1185">Reference proteome</keyword>
<accession>A0AAW0D839</accession>
<evidence type="ECO:0000313" key="5">
    <source>
        <dbReference type="Proteomes" id="UP001383192"/>
    </source>
</evidence>
<comment type="caution">
    <text evidence="4">The sequence shown here is derived from an EMBL/GenBank/DDBJ whole genome shotgun (WGS) entry which is preliminary data.</text>
</comment>
<gene>
    <name evidence="4" type="ORF">VNI00_006221</name>
</gene>
<reference evidence="4 5" key="1">
    <citation type="submission" date="2024-01" db="EMBL/GenBank/DDBJ databases">
        <title>A draft genome for a cacao thread blight-causing isolate of Paramarasmius palmivorus.</title>
        <authorList>
            <person name="Baruah I.K."/>
            <person name="Bukari Y."/>
            <person name="Amoako-Attah I."/>
            <person name="Meinhardt L.W."/>
            <person name="Bailey B.A."/>
            <person name="Cohen S.P."/>
        </authorList>
    </citation>
    <scope>NUCLEOTIDE SEQUENCE [LARGE SCALE GENOMIC DNA]</scope>
    <source>
        <strain evidence="4 5">GH-12</strain>
    </source>
</reference>
<dbReference type="GO" id="GO:0016020">
    <property type="term" value="C:membrane"/>
    <property type="evidence" value="ECO:0007669"/>
    <property type="project" value="TreeGrafter"/>
</dbReference>
<dbReference type="Gene3D" id="3.30.70.3490">
    <property type="match status" value="1"/>
</dbReference>
<dbReference type="Pfam" id="PF01237">
    <property type="entry name" value="Oxysterol_BP"/>
    <property type="match status" value="2"/>
</dbReference>
<dbReference type="InterPro" id="IPR037239">
    <property type="entry name" value="OSBP_sf"/>
</dbReference>
<dbReference type="GO" id="GO:0005829">
    <property type="term" value="C:cytosol"/>
    <property type="evidence" value="ECO:0007669"/>
    <property type="project" value="TreeGrafter"/>
</dbReference>
<sequence length="566" mass="62175">MSAKLKDTEDAQSTHDALDEGAPGPPISVPDSGDTGEGGKLKMIVQLVKKCLGVKDIASMRLSLPASLLEPIPNLEFSHYLDRPDIFASINDYDDPFERMLAVIRFAFTKDLKYIRGKVCKPYNSVLGEHFRAHWDVPPLLHPAEDPEEPPVPQVHVTKPTTAAEAPEFNMPGTNANSDAASIRSGRSSKSYMSSLLTGNEKSPSTAATSPQQGAVDDVANRVSVLSLNQGDSNGDKLRVVYLTEQVSHHPPISAYYGYCPDRHIELLGIDQISARVSGTVLKVAPGSFNKGIFVKITGGHGSGEQYRITHPTASVNGLLRGSFYVTVSESMIITCTSGRGGKHFRTVLEYKEESWLGKAHFLIEGVIHTVFDGETQHEEWTKVKHVPPSRVVAVLDGTWRGVIRWKRVGTGSYPSHAVGSSVASSPNPSHTALPSASNHKGASSKADLPSGSSGDWNTLIDLSTLWAVPKQVRSMEKQDEKESRKLWDSVTSRLLKKEYSDATREKVTIEQRQRDEAAERKRKGVEFVPRFFEKDIDSGIPTLTEEGKKAVEEELKEKEKLKEEN</sequence>
<evidence type="ECO:0000313" key="4">
    <source>
        <dbReference type="EMBL" id="KAK7047893.1"/>
    </source>
</evidence>
<dbReference type="PANTHER" id="PTHR10972">
    <property type="entry name" value="OXYSTEROL-BINDING PROTEIN-RELATED"/>
    <property type="match status" value="1"/>
</dbReference>
<feature type="compositionally biased region" description="Polar residues" evidence="3">
    <location>
        <begin position="196"/>
        <end position="213"/>
    </location>
</feature>
<dbReference type="InterPro" id="IPR018494">
    <property type="entry name" value="Oxysterol-bd_CS"/>
</dbReference>
<dbReference type="PANTHER" id="PTHR10972:SF212">
    <property type="entry name" value="OXYSTEROL-BINDING PROTEIN-LIKE PROTEIN 1"/>
    <property type="match status" value="1"/>
</dbReference>
<dbReference type="Gene3D" id="2.40.160.120">
    <property type="match status" value="1"/>
</dbReference>
<feature type="compositionally biased region" description="Polar residues" evidence="3">
    <location>
        <begin position="422"/>
        <end position="442"/>
    </location>
</feature>
<feature type="region of interest" description="Disordered" evidence="3">
    <location>
        <begin position="543"/>
        <end position="566"/>
    </location>
</feature>
<organism evidence="4 5">
    <name type="scientific">Paramarasmius palmivorus</name>
    <dbReference type="NCBI Taxonomy" id="297713"/>
    <lineage>
        <taxon>Eukaryota</taxon>
        <taxon>Fungi</taxon>
        <taxon>Dikarya</taxon>
        <taxon>Basidiomycota</taxon>
        <taxon>Agaricomycotina</taxon>
        <taxon>Agaricomycetes</taxon>
        <taxon>Agaricomycetidae</taxon>
        <taxon>Agaricales</taxon>
        <taxon>Marasmiineae</taxon>
        <taxon>Marasmiaceae</taxon>
        <taxon>Paramarasmius</taxon>
    </lineage>
</organism>
<feature type="region of interest" description="Disordered" evidence="3">
    <location>
        <begin position="414"/>
        <end position="452"/>
    </location>
</feature>
<dbReference type="GO" id="GO:0032934">
    <property type="term" value="F:sterol binding"/>
    <property type="evidence" value="ECO:0007669"/>
    <property type="project" value="TreeGrafter"/>
</dbReference>
<evidence type="ECO:0000256" key="2">
    <source>
        <dbReference type="RuleBase" id="RU003844"/>
    </source>
</evidence>
<dbReference type="InterPro" id="IPR000648">
    <property type="entry name" value="Oxysterol-bd"/>
</dbReference>
<protein>
    <recommendedName>
        <fullName evidence="6">Oxysterol-binding protein</fullName>
    </recommendedName>
</protein>
<comment type="similarity">
    <text evidence="1 2">Belongs to the OSBP family.</text>
</comment>
<dbReference type="AlphaFoldDB" id="A0AAW0D839"/>
<name>A0AAW0D839_9AGAR</name>
<dbReference type="PROSITE" id="PS01013">
    <property type="entry name" value="OSBP"/>
    <property type="match status" value="1"/>
</dbReference>
<proteinExistence type="inferred from homology"/>